<dbReference type="AlphaFoldDB" id="A0A453F6L0"/>
<evidence type="ECO:0000313" key="2">
    <source>
        <dbReference type="Proteomes" id="UP000015105"/>
    </source>
</evidence>
<dbReference type="Proteomes" id="UP000015105">
    <property type="component" value="Chromosome 3D"/>
</dbReference>
<sequence>AHYTVKISGCPDHAALSLTLQSMLSHSHCLKLDNMSFITKDSNVEVTCNSMLCEVHLFTQLKKKSVSSLVFPDLLSAYSTKCSCPPIFLCICRQ</sequence>
<protein>
    <submittedName>
        <fullName evidence="1">Uncharacterized protein</fullName>
    </submittedName>
</protein>
<reference evidence="1" key="4">
    <citation type="submission" date="2019-03" db="UniProtKB">
        <authorList>
            <consortium name="EnsemblPlants"/>
        </authorList>
    </citation>
    <scope>IDENTIFICATION</scope>
</reference>
<reference evidence="1" key="5">
    <citation type="journal article" date="2021" name="G3 (Bethesda)">
        <title>Aegilops tauschii genome assembly Aet v5.0 features greater sequence contiguity and improved annotation.</title>
        <authorList>
            <person name="Wang L."/>
            <person name="Zhu T."/>
            <person name="Rodriguez J.C."/>
            <person name="Deal K.R."/>
            <person name="Dubcovsky J."/>
            <person name="McGuire P.E."/>
            <person name="Lux T."/>
            <person name="Spannagl M."/>
            <person name="Mayer K.F.X."/>
            <person name="Baldrich P."/>
            <person name="Meyers B.C."/>
            <person name="Huo N."/>
            <person name="Gu Y.Q."/>
            <person name="Zhou H."/>
            <person name="Devos K.M."/>
            <person name="Bennetzen J.L."/>
            <person name="Unver T."/>
            <person name="Budak H."/>
            <person name="Gulick P.J."/>
            <person name="Galiba G."/>
            <person name="Kalapos B."/>
            <person name="Nelson D.R."/>
            <person name="Li P."/>
            <person name="You F.M."/>
            <person name="Luo M.C."/>
            <person name="Dvorak J."/>
        </authorList>
    </citation>
    <scope>NUCLEOTIDE SEQUENCE [LARGE SCALE GENOMIC DNA]</scope>
    <source>
        <strain evidence="1">cv. AL8/78</strain>
    </source>
</reference>
<proteinExistence type="predicted"/>
<reference evidence="2" key="2">
    <citation type="journal article" date="2017" name="Nat. Plants">
        <title>The Aegilops tauschii genome reveals multiple impacts of transposons.</title>
        <authorList>
            <person name="Zhao G."/>
            <person name="Zou C."/>
            <person name="Li K."/>
            <person name="Wang K."/>
            <person name="Li T."/>
            <person name="Gao L."/>
            <person name="Zhang X."/>
            <person name="Wang H."/>
            <person name="Yang Z."/>
            <person name="Liu X."/>
            <person name="Jiang W."/>
            <person name="Mao L."/>
            <person name="Kong X."/>
            <person name="Jiao Y."/>
            <person name="Jia J."/>
        </authorList>
    </citation>
    <scope>NUCLEOTIDE SEQUENCE [LARGE SCALE GENOMIC DNA]</scope>
    <source>
        <strain evidence="2">cv. AL8/78</strain>
    </source>
</reference>
<reference evidence="2" key="1">
    <citation type="journal article" date="2014" name="Science">
        <title>Ancient hybridizations among the ancestral genomes of bread wheat.</title>
        <authorList>
            <consortium name="International Wheat Genome Sequencing Consortium,"/>
            <person name="Marcussen T."/>
            <person name="Sandve S.R."/>
            <person name="Heier L."/>
            <person name="Spannagl M."/>
            <person name="Pfeifer M."/>
            <person name="Jakobsen K.S."/>
            <person name="Wulff B.B."/>
            <person name="Steuernagel B."/>
            <person name="Mayer K.F."/>
            <person name="Olsen O.A."/>
        </authorList>
    </citation>
    <scope>NUCLEOTIDE SEQUENCE [LARGE SCALE GENOMIC DNA]</scope>
    <source>
        <strain evidence="2">cv. AL8/78</strain>
    </source>
</reference>
<keyword evidence="2" id="KW-1185">Reference proteome</keyword>
<dbReference type="EnsemblPlants" id="AET3Gv20588900.8">
    <property type="protein sequence ID" value="AET3Gv20588900.8"/>
    <property type="gene ID" value="AET3Gv20588900"/>
</dbReference>
<organism evidence="1 2">
    <name type="scientific">Aegilops tauschii subsp. strangulata</name>
    <name type="common">Goatgrass</name>
    <dbReference type="NCBI Taxonomy" id="200361"/>
    <lineage>
        <taxon>Eukaryota</taxon>
        <taxon>Viridiplantae</taxon>
        <taxon>Streptophyta</taxon>
        <taxon>Embryophyta</taxon>
        <taxon>Tracheophyta</taxon>
        <taxon>Spermatophyta</taxon>
        <taxon>Magnoliopsida</taxon>
        <taxon>Liliopsida</taxon>
        <taxon>Poales</taxon>
        <taxon>Poaceae</taxon>
        <taxon>BOP clade</taxon>
        <taxon>Pooideae</taxon>
        <taxon>Triticodae</taxon>
        <taxon>Triticeae</taxon>
        <taxon>Triticinae</taxon>
        <taxon>Aegilops</taxon>
    </lineage>
</organism>
<reference evidence="1" key="3">
    <citation type="journal article" date="2017" name="Nature">
        <title>Genome sequence of the progenitor of the wheat D genome Aegilops tauschii.</title>
        <authorList>
            <person name="Luo M.C."/>
            <person name="Gu Y.Q."/>
            <person name="Puiu D."/>
            <person name="Wang H."/>
            <person name="Twardziok S.O."/>
            <person name="Deal K.R."/>
            <person name="Huo N."/>
            <person name="Zhu T."/>
            <person name="Wang L."/>
            <person name="Wang Y."/>
            <person name="McGuire P.E."/>
            <person name="Liu S."/>
            <person name="Long H."/>
            <person name="Ramasamy R.K."/>
            <person name="Rodriguez J.C."/>
            <person name="Van S.L."/>
            <person name="Yuan L."/>
            <person name="Wang Z."/>
            <person name="Xia Z."/>
            <person name="Xiao L."/>
            <person name="Anderson O.D."/>
            <person name="Ouyang S."/>
            <person name="Liang Y."/>
            <person name="Zimin A.V."/>
            <person name="Pertea G."/>
            <person name="Qi P."/>
            <person name="Bennetzen J.L."/>
            <person name="Dai X."/>
            <person name="Dawson M.W."/>
            <person name="Muller H.G."/>
            <person name="Kugler K."/>
            <person name="Rivarola-Duarte L."/>
            <person name="Spannagl M."/>
            <person name="Mayer K.F.X."/>
            <person name="Lu F.H."/>
            <person name="Bevan M.W."/>
            <person name="Leroy P."/>
            <person name="Li P."/>
            <person name="You F.M."/>
            <person name="Sun Q."/>
            <person name="Liu Z."/>
            <person name="Lyons E."/>
            <person name="Wicker T."/>
            <person name="Salzberg S.L."/>
            <person name="Devos K.M."/>
            <person name="Dvorak J."/>
        </authorList>
    </citation>
    <scope>NUCLEOTIDE SEQUENCE [LARGE SCALE GENOMIC DNA]</scope>
    <source>
        <strain evidence="1">cv. AL8/78</strain>
    </source>
</reference>
<evidence type="ECO:0000313" key="1">
    <source>
        <dbReference type="EnsemblPlants" id="AET3Gv20588900.8"/>
    </source>
</evidence>
<dbReference type="Gramene" id="AET3Gv20588900.8">
    <property type="protein sequence ID" value="AET3Gv20588900.8"/>
    <property type="gene ID" value="AET3Gv20588900"/>
</dbReference>
<accession>A0A453F6L0</accession>
<name>A0A453F6L0_AEGTS</name>